<keyword evidence="10 15" id="KW-0812">Transmembrane</keyword>
<feature type="domain" description="PTS EIIC type-2" evidence="17">
    <location>
        <begin position="278"/>
        <end position="613"/>
    </location>
</feature>
<feature type="transmembrane region" description="Helical" evidence="15">
    <location>
        <begin position="441"/>
        <end position="459"/>
    </location>
</feature>
<dbReference type="Pfam" id="PF02378">
    <property type="entry name" value="PTS_EIIC"/>
    <property type="match status" value="1"/>
</dbReference>
<evidence type="ECO:0000256" key="7">
    <source>
        <dbReference type="ARBA" id="ARBA00022597"/>
    </source>
</evidence>
<evidence type="ECO:0000256" key="8">
    <source>
        <dbReference type="ARBA" id="ARBA00022679"/>
    </source>
</evidence>
<dbReference type="NCBIfam" id="TIGR01427">
    <property type="entry name" value="PTS_IIC_fructo"/>
    <property type="match status" value="1"/>
</dbReference>
<feature type="transmembrane region" description="Helical" evidence="15">
    <location>
        <begin position="282"/>
        <end position="308"/>
    </location>
</feature>
<evidence type="ECO:0000256" key="3">
    <source>
        <dbReference type="ARBA" id="ARBA00012799"/>
    </source>
</evidence>
<dbReference type="NCBIfam" id="NF007783">
    <property type="entry name" value="PRK10474.1"/>
    <property type="match status" value="2"/>
</dbReference>
<keyword evidence="11" id="KW-0418">Kinase</keyword>
<comment type="catalytic activity">
    <reaction evidence="1">
        <text>D-fructose(out) + N(pros)-phospho-L-histidyl-[protein] = D-fructose 1-phosphate(in) + L-histidyl-[protein]</text>
        <dbReference type="Rhea" id="RHEA:49252"/>
        <dbReference type="Rhea" id="RHEA-COMP:9745"/>
        <dbReference type="Rhea" id="RHEA-COMP:9746"/>
        <dbReference type="ChEBI" id="CHEBI:29979"/>
        <dbReference type="ChEBI" id="CHEBI:37721"/>
        <dbReference type="ChEBI" id="CHEBI:58674"/>
        <dbReference type="ChEBI" id="CHEBI:64837"/>
        <dbReference type="EC" id="2.7.1.202"/>
    </reaction>
</comment>
<dbReference type="EMBL" id="BAABKI010000015">
    <property type="protein sequence ID" value="GAA5173998.1"/>
    <property type="molecule type" value="Genomic_DNA"/>
</dbReference>
<dbReference type="Gene3D" id="3.40.50.2300">
    <property type="match status" value="2"/>
</dbReference>
<keyword evidence="12 15" id="KW-1133">Transmembrane helix</keyword>
<feature type="domain" description="PTS EIIB type-2" evidence="16">
    <location>
        <begin position="156"/>
        <end position="251"/>
    </location>
</feature>
<evidence type="ECO:0000256" key="10">
    <source>
        <dbReference type="ARBA" id="ARBA00022692"/>
    </source>
</evidence>
<dbReference type="PROSITE" id="PS51104">
    <property type="entry name" value="PTS_EIIC_TYPE_2"/>
    <property type="match status" value="1"/>
</dbReference>
<evidence type="ECO:0000256" key="12">
    <source>
        <dbReference type="ARBA" id="ARBA00022989"/>
    </source>
</evidence>
<feature type="compositionally biased region" description="Low complexity" evidence="14">
    <location>
        <begin position="141"/>
        <end position="150"/>
    </location>
</feature>
<feature type="transmembrane region" description="Helical" evidence="15">
    <location>
        <begin position="358"/>
        <end position="381"/>
    </location>
</feature>
<dbReference type="PANTHER" id="PTHR30505:SF0">
    <property type="entry name" value="FRUCTOSE-LIKE PTS SYSTEM EIIBC COMPONENT-RELATED"/>
    <property type="match status" value="1"/>
</dbReference>
<dbReference type="Proteomes" id="UP001500074">
    <property type="component" value="Unassembled WGS sequence"/>
</dbReference>
<feature type="compositionally biased region" description="Polar residues" evidence="14">
    <location>
        <begin position="116"/>
        <end position="131"/>
    </location>
</feature>
<evidence type="ECO:0000256" key="6">
    <source>
        <dbReference type="ARBA" id="ARBA00022553"/>
    </source>
</evidence>
<keyword evidence="6" id="KW-0597">Phosphoprotein</keyword>
<dbReference type="InterPro" id="IPR036095">
    <property type="entry name" value="PTS_EIIB-like_sf"/>
</dbReference>
<dbReference type="InterPro" id="IPR003501">
    <property type="entry name" value="PTS_EIIB_2/3"/>
</dbReference>
<evidence type="ECO:0000256" key="14">
    <source>
        <dbReference type="SAM" id="MobiDB-lite"/>
    </source>
</evidence>
<organism evidence="18 19">
    <name type="scientific">Modicisalibacter zincidurans</name>
    <dbReference type="NCBI Taxonomy" id="1178777"/>
    <lineage>
        <taxon>Bacteria</taxon>
        <taxon>Pseudomonadati</taxon>
        <taxon>Pseudomonadota</taxon>
        <taxon>Gammaproteobacteria</taxon>
        <taxon>Oceanospirillales</taxon>
        <taxon>Halomonadaceae</taxon>
        <taxon>Modicisalibacter</taxon>
    </lineage>
</organism>
<dbReference type="NCBIfam" id="TIGR00829">
    <property type="entry name" value="FRU"/>
    <property type="match status" value="1"/>
</dbReference>
<dbReference type="EC" id="2.7.1.202" evidence="3"/>
<evidence type="ECO:0000256" key="15">
    <source>
        <dbReference type="SAM" id="Phobius"/>
    </source>
</evidence>
<dbReference type="SUPFAM" id="SSF52794">
    <property type="entry name" value="PTS system IIB component-like"/>
    <property type="match status" value="2"/>
</dbReference>
<keyword evidence="13 15" id="KW-0472">Membrane</keyword>
<feature type="transmembrane region" description="Helical" evidence="15">
    <location>
        <begin position="328"/>
        <end position="346"/>
    </location>
</feature>
<evidence type="ECO:0000256" key="5">
    <source>
        <dbReference type="ARBA" id="ARBA00022475"/>
    </source>
</evidence>
<sequence length="616" mass="63487">MNVILVTACPSGMATTFLAARRLEQTARQRGWRSTVEMHGELEPTRPVEQTAIDAAELVIVAAEYIPEPQRFVGKRLFQAPISQALPDPRGFLERAEREAVSYTAPPSMAPEAAPGSSQAPEHAPGSSQAPLSRAPEHAPSSSQATVAESSSAKNIVAVTACPTGVAHTFMAAESLAEAGRAQGHRIRVETQGSVGAQDALSEDEIREADVVILACDIEIDPTRFAGKPIWRTSTGNALKKSKQTIDDALAGAEIEDATNASSSAGGERKKSVKEKGVYKHLLTGVSFMLPMVVAGGLLIALSFAFGIKAYENEGTLAAALMQIGGGSAFKLMIPVLAGYIAYSIADRPGIAPGMIGGWLAADIGSGFLGGIIAGFLAGYVAKAVVRHFKLPTSIESLKPIMIVPLIASLVTGLVMIYVVGEPVAAILSGLTAFLENMGSANAVLLGLLLGAMMCFDMGGPVNKAAYTFGVGLLAAETYAPMAAIMAAGMVPPIGMGIATVVARSKFAVAEREAGKASFVLGLCFITEGAIPFAAKDPLRVIPACMVGGAVAGGLSMLFGAKLMAPHGGVFVLLIPNAISPALLYLLAIVIGSSVTGLSYAMLKRGSEEVAVGVAG</sequence>
<proteinExistence type="predicted"/>
<comment type="caution">
    <text evidence="18">The sequence shown here is derived from an EMBL/GenBank/DDBJ whole genome shotgun (WGS) entry which is preliminary data.</text>
</comment>
<evidence type="ECO:0000259" key="16">
    <source>
        <dbReference type="PROSITE" id="PS51099"/>
    </source>
</evidence>
<protein>
    <recommendedName>
        <fullName evidence="3">protein-N(pi)-phosphohistidine--D-fructose phosphotransferase</fullName>
        <ecNumber evidence="3">2.7.1.202</ecNumber>
    </recommendedName>
</protein>
<dbReference type="Pfam" id="PF25554">
    <property type="entry name" value="PTS_EIIB_BC_N"/>
    <property type="match status" value="1"/>
</dbReference>
<evidence type="ECO:0000256" key="9">
    <source>
        <dbReference type="ARBA" id="ARBA00022683"/>
    </source>
</evidence>
<evidence type="ECO:0000256" key="4">
    <source>
        <dbReference type="ARBA" id="ARBA00022448"/>
    </source>
</evidence>
<dbReference type="RefSeq" id="WP_031384519.1">
    <property type="nucleotide sequence ID" value="NZ_BAABKI010000015.1"/>
</dbReference>
<reference evidence="19" key="1">
    <citation type="journal article" date="2019" name="Int. J. Syst. Evol. Microbiol.">
        <title>The Global Catalogue of Microorganisms (GCM) 10K type strain sequencing project: providing services to taxonomists for standard genome sequencing and annotation.</title>
        <authorList>
            <consortium name="The Broad Institute Genomics Platform"/>
            <consortium name="The Broad Institute Genome Sequencing Center for Infectious Disease"/>
            <person name="Wu L."/>
            <person name="Ma J."/>
        </authorList>
    </citation>
    <scope>NUCLEOTIDE SEQUENCE [LARGE SCALE GENOMIC DNA]</scope>
    <source>
        <strain evidence="19">JCM 18472</strain>
    </source>
</reference>
<evidence type="ECO:0000256" key="2">
    <source>
        <dbReference type="ARBA" id="ARBA00004429"/>
    </source>
</evidence>
<gene>
    <name evidence="18" type="primary">fruA</name>
    <name evidence="18" type="ORF">GCM10023342_13920</name>
</gene>
<dbReference type="InterPro" id="IPR013014">
    <property type="entry name" value="PTS_EIIC_2"/>
</dbReference>
<accession>A0ABP9RBF0</accession>
<dbReference type="Pfam" id="PF02302">
    <property type="entry name" value="PTS_IIB"/>
    <property type="match status" value="1"/>
</dbReference>
<feature type="transmembrane region" description="Helical" evidence="15">
    <location>
        <begin position="541"/>
        <end position="561"/>
    </location>
</feature>
<feature type="transmembrane region" description="Helical" evidence="15">
    <location>
        <begin position="401"/>
        <end position="420"/>
    </location>
</feature>
<evidence type="ECO:0000256" key="1">
    <source>
        <dbReference type="ARBA" id="ARBA00001401"/>
    </source>
</evidence>
<keyword evidence="8" id="KW-0808">Transferase</keyword>
<dbReference type="InterPro" id="IPR013011">
    <property type="entry name" value="PTS_EIIB_2"/>
</dbReference>
<feature type="region of interest" description="Disordered" evidence="14">
    <location>
        <begin position="99"/>
        <end position="150"/>
    </location>
</feature>
<evidence type="ECO:0000259" key="17">
    <source>
        <dbReference type="PROSITE" id="PS51104"/>
    </source>
</evidence>
<dbReference type="InterPro" id="IPR006327">
    <property type="entry name" value="PTS_IIC_fruc"/>
</dbReference>
<evidence type="ECO:0000256" key="13">
    <source>
        <dbReference type="ARBA" id="ARBA00023136"/>
    </source>
</evidence>
<keyword evidence="5" id="KW-1003">Cell membrane</keyword>
<keyword evidence="19" id="KW-1185">Reference proteome</keyword>
<keyword evidence="7" id="KW-0762">Sugar transport</keyword>
<dbReference type="InterPro" id="IPR003353">
    <property type="entry name" value="PTS_IIB_fruc"/>
</dbReference>
<dbReference type="PROSITE" id="PS51099">
    <property type="entry name" value="PTS_EIIB_TYPE_2"/>
    <property type="match status" value="2"/>
</dbReference>
<comment type="subcellular location">
    <subcellularLocation>
        <location evidence="2">Cell inner membrane</location>
        <topology evidence="2">Multi-pass membrane protein</topology>
    </subcellularLocation>
</comment>
<keyword evidence="4" id="KW-0813">Transport</keyword>
<keyword evidence="9" id="KW-0598">Phosphotransferase system</keyword>
<dbReference type="InterPro" id="IPR050864">
    <property type="entry name" value="Bacterial_PTS_Sugar_Transport"/>
</dbReference>
<name>A0ABP9RBF0_9GAMM</name>
<evidence type="ECO:0000256" key="11">
    <source>
        <dbReference type="ARBA" id="ARBA00022777"/>
    </source>
</evidence>
<evidence type="ECO:0000313" key="19">
    <source>
        <dbReference type="Proteomes" id="UP001500074"/>
    </source>
</evidence>
<dbReference type="PANTHER" id="PTHR30505">
    <property type="entry name" value="FRUCTOSE-LIKE PERMEASE"/>
    <property type="match status" value="1"/>
</dbReference>
<feature type="domain" description="PTS EIIB type-2" evidence="16">
    <location>
        <begin position="1"/>
        <end position="98"/>
    </location>
</feature>
<dbReference type="CDD" id="cd05569">
    <property type="entry name" value="PTS_IIB_fructose"/>
    <property type="match status" value="2"/>
</dbReference>
<evidence type="ECO:0000313" key="18">
    <source>
        <dbReference type="EMBL" id="GAA5173998.1"/>
    </source>
</evidence>
<dbReference type="InterPro" id="IPR003352">
    <property type="entry name" value="PTS_EIIC"/>
</dbReference>